<evidence type="ECO:0000313" key="2">
    <source>
        <dbReference type="Proteomes" id="UP000222950"/>
    </source>
</evidence>
<accession>A0A1L7N1W1</accession>
<proteinExistence type="predicted"/>
<reference evidence="1 2" key="1">
    <citation type="submission" date="2016-12" db="EMBL/GenBank/DDBJ databases">
        <title>Characterization of two jumbo phages RP12 and RP31 infecting the phytopathogen Ralstonia solanacearum.</title>
        <authorList>
            <person name="Kawasaki T."/>
            <person name="Yoshikawa G."/>
            <person name="Ogata H."/>
            <person name="Yamada T."/>
        </authorList>
    </citation>
    <scope>NUCLEOTIDE SEQUENCE [LARGE SCALE GENOMIC DNA]</scope>
    <source>
        <strain evidence="1 2">RP31</strain>
    </source>
</reference>
<evidence type="ECO:0000313" key="1">
    <source>
        <dbReference type="EMBL" id="BAW19467.1"/>
    </source>
</evidence>
<name>A0A1L7N1W1_9CAUD</name>
<sequence length="141" mass="16236">MMSRLQAVGTFFKKLFCGDPTDPVKHCRVYLDKENGSCAHVDGMLCDFNTCSMRLEYEQKHPTSPPKELWEQWGRNILPNGLILIHENPDYAADLNGSLCKNGLFEKKGEEWVLVRLLKSWEIMQVEDMRDYGIIQQGAVK</sequence>
<dbReference type="Proteomes" id="UP000222950">
    <property type="component" value="Segment"/>
</dbReference>
<protein>
    <submittedName>
        <fullName evidence="1">Uncharacterized protein</fullName>
    </submittedName>
</protein>
<organism evidence="1 2">
    <name type="scientific">Ralstonia phage RP31</name>
    <dbReference type="NCBI Taxonomy" id="1923890"/>
    <lineage>
        <taxon>Viruses</taxon>
        <taxon>Duplodnaviria</taxon>
        <taxon>Heunggongvirae</taxon>
        <taxon>Uroviricota</taxon>
        <taxon>Caudoviricetes</taxon>
        <taxon>Chimalliviridae</taxon>
        <taxon>Ripduovirus</taxon>
        <taxon>Ripduovirus RP12</taxon>
    </lineage>
</organism>
<dbReference type="EMBL" id="AP017925">
    <property type="protein sequence ID" value="BAW19467.1"/>
    <property type="molecule type" value="Genomic_DNA"/>
</dbReference>